<reference evidence="2" key="1">
    <citation type="submission" date="2022-11" db="UniProtKB">
        <authorList>
            <consortium name="WormBaseParasite"/>
        </authorList>
    </citation>
    <scope>IDENTIFICATION</scope>
</reference>
<accession>A0AC34QZV8</accession>
<dbReference type="Proteomes" id="UP000887576">
    <property type="component" value="Unplaced"/>
</dbReference>
<evidence type="ECO:0000313" key="2">
    <source>
        <dbReference type="WBParaSite" id="JU765_v2.g2159.t1"/>
    </source>
</evidence>
<name>A0AC34QZV8_9BILA</name>
<proteinExistence type="predicted"/>
<evidence type="ECO:0000313" key="1">
    <source>
        <dbReference type="Proteomes" id="UP000887576"/>
    </source>
</evidence>
<protein>
    <submittedName>
        <fullName evidence="2">Uncharacterized protein</fullName>
    </submittedName>
</protein>
<dbReference type="WBParaSite" id="JU765_v2.g2159.t1">
    <property type="protein sequence ID" value="JU765_v2.g2159.t1"/>
    <property type="gene ID" value="JU765_v2.g2159"/>
</dbReference>
<organism evidence="1 2">
    <name type="scientific">Panagrolaimus sp. JU765</name>
    <dbReference type="NCBI Taxonomy" id="591449"/>
    <lineage>
        <taxon>Eukaryota</taxon>
        <taxon>Metazoa</taxon>
        <taxon>Ecdysozoa</taxon>
        <taxon>Nematoda</taxon>
        <taxon>Chromadorea</taxon>
        <taxon>Rhabditida</taxon>
        <taxon>Tylenchina</taxon>
        <taxon>Panagrolaimomorpha</taxon>
        <taxon>Panagrolaimoidea</taxon>
        <taxon>Panagrolaimidae</taxon>
        <taxon>Panagrolaimus</taxon>
    </lineage>
</organism>
<sequence>MDICCAGALTLDNGLSILVTMDPKGQMLIFGWTKDMPQTTEPLAKCSALSHPVYLTVYPFGQCKPLAICVSVIDVFNRIAVYFIDLSNVVNV</sequence>